<evidence type="ECO:0000313" key="1">
    <source>
        <dbReference type="EMBL" id="KDO72043.1"/>
    </source>
</evidence>
<proteinExistence type="predicted"/>
<accession>A0A067FXG1</accession>
<dbReference type="EMBL" id="KK784888">
    <property type="protein sequence ID" value="KDO72043.1"/>
    <property type="molecule type" value="Genomic_DNA"/>
</dbReference>
<dbReference type="AlphaFoldDB" id="A0A067FXG1"/>
<organism evidence="1 2">
    <name type="scientific">Citrus sinensis</name>
    <name type="common">Sweet orange</name>
    <name type="synonym">Citrus aurantium var. sinensis</name>
    <dbReference type="NCBI Taxonomy" id="2711"/>
    <lineage>
        <taxon>Eukaryota</taxon>
        <taxon>Viridiplantae</taxon>
        <taxon>Streptophyta</taxon>
        <taxon>Embryophyta</taxon>
        <taxon>Tracheophyta</taxon>
        <taxon>Spermatophyta</taxon>
        <taxon>Magnoliopsida</taxon>
        <taxon>eudicotyledons</taxon>
        <taxon>Gunneridae</taxon>
        <taxon>Pentapetalae</taxon>
        <taxon>rosids</taxon>
        <taxon>malvids</taxon>
        <taxon>Sapindales</taxon>
        <taxon>Rutaceae</taxon>
        <taxon>Aurantioideae</taxon>
        <taxon>Citrus</taxon>
    </lineage>
</organism>
<protein>
    <submittedName>
        <fullName evidence="1">Uncharacterized protein</fullName>
    </submittedName>
</protein>
<keyword evidence="2" id="KW-1185">Reference proteome</keyword>
<evidence type="ECO:0000313" key="2">
    <source>
        <dbReference type="Proteomes" id="UP000027120"/>
    </source>
</evidence>
<name>A0A067FXG1_CITSI</name>
<sequence length="51" mass="5351">MKKRPKILPVKIMHGSKNKKAAAAAARDGLVMASFELGARVSISIAASRSS</sequence>
<reference evidence="1 2" key="1">
    <citation type="submission" date="2014-04" db="EMBL/GenBank/DDBJ databases">
        <authorList>
            <consortium name="International Citrus Genome Consortium"/>
            <person name="Gmitter F."/>
            <person name="Chen C."/>
            <person name="Farmerie W."/>
            <person name="Harkins T."/>
            <person name="Desany B."/>
            <person name="Mohiuddin M."/>
            <person name="Kodira C."/>
            <person name="Borodovsky M."/>
            <person name="Lomsadze A."/>
            <person name="Burns P."/>
            <person name="Jenkins J."/>
            <person name="Prochnik S."/>
            <person name="Shu S."/>
            <person name="Chapman J."/>
            <person name="Pitluck S."/>
            <person name="Schmutz J."/>
            <person name="Rokhsar D."/>
        </authorList>
    </citation>
    <scope>NUCLEOTIDE SEQUENCE</scope>
</reference>
<dbReference type="Proteomes" id="UP000027120">
    <property type="component" value="Unassembled WGS sequence"/>
</dbReference>
<gene>
    <name evidence="1" type="ORF">CISIN_1g035459mg</name>
</gene>